<reference evidence="2 3" key="1">
    <citation type="submission" date="2018-10" db="EMBL/GenBank/DDBJ databases">
        <title>Genomic Encyclopedia of Archaeal and Bacterial Type Strains, Phase II (KMG-II): from individual species to whole genera.</title>
        <authorList>
            <person name="Goeker M."/>
        </authorList>
    </citation>
    <scope>NUCLEOTIDE SEQUENCE [LARGE SCALE GENOMIC DNA]</scope>
    <source>
        <strain evidence="2 3">DSM 18602</strain>
    </source>
</reference>
<proteinExistence type="predicted"/>
<organism evidence="2 3">
    <name type="scientific">Mucilaginibacter gracilis</name>
    <dbReference type="NCBI Taxonomy" id="423350"/>
    <lineage>
        <taxon>Bacteria</taxon>
        <taxon>Pseudomonadati</taxon>
        <taxon>Bacteroidota</taxon>
        <taxon>Sphingobacteriia</taxon>
        <taxon>Sphingobacteriales</taxon>
        <taxon>Sphingobacteriaceae</taxon>
        <taxon>Mucilaginibacter</taxon>
    </lineage>
</organism>
<feature type="chain" id="PRO_5019712610" description="Outer membrane protein with beta-barrel domain" evidence="1">
    <location>
        <begin position="20"/>
        <end position="275"/>
    </location>
</feature>
<accession>A0A495J7R0</accession>
<name>A0A495J7R0_9SPHI</name>
<keyword evidence="1" id="KW-0732">Signal</keyword>
<sequence>MKRLIITAIFCGIMGSLCAQQIKADSVIRDTTRAKKHFRVRIGSGSDTSGVNNRFNKLSKKIADRKSKPGFTFGLTFTNFHLGFATLLDNGSFTLSQKNDFLDYRQIKTSNVGFDVIKFGYRFNDRFKVTLDGGFDWTLIRLKKNISIVPDAPTLTYRADDIAYSKNRLSSNYFVMPLTFDIRSKEYENGKRFHFMFGPEAGFLIDGMQKQISDEHGKTKNFNDFHFTRFEYSGFIRLLYGSDGIYVKYNFNDMFENSPDQKGLKTLSVGLVLGF</sequence>
<comment type="caution">
    <text evidence="2">The sequence shown here is derived from an EMBL/GenBank/DDBJ whole genome shotgun (WGS) entry which is preliminary data.</text>
</comment>
<evidence type="ECO:0008006" key="4">
    <source>
        <dbReference type="Google" id="ProtNLM"/>
    </source>
</evidence>
<gene>
    <name evidence="2" type="ORF">BDD43_5281</name>
</gene>
<dbReference type="RefSeq" id="WP_121201070.1">
    <property type="nucleotide sequence ID" value="NZ_RBKU01000001.1"/>
</dbReference>
<dbReference type="EMBL" id="RBKU01000001">
    <property type="protein sequence ID" value="RKR85025.1"/>
    <property type="molecule type" value="Genomic_DNA"/>
</dbReference>
<dbReference type="OrthoDB" id="666719at2"/>
<protein>
    <recommendedName>
        <fullName evidence="4">Outer membrane protein with beta-barrel domain</fullName>
    </recommendedName>
</protein>
<evidence type="ECO:0000313" key="2">
    <source>
        <dbReference type="EMBL" id="RKR85025.1"/>
    </source>
</evidence>
<dbReference type="AlphaFoldDB" id="A0A495J7R0"/>
<feature type="signal peptide" evidence="1">
    <location>
        <begin position="1"/>
        <end position="19"/>
    </location>
</feature>
<evidence type="ECO:0000256" key="1">
    <source>
        <dbReference type="SAM" id="SignalP"/>
    </source>
</evidence>
<evidence type="ECO:0000313" key="3">
    <source>
        <dbReference type="Proteomes" id="UP000268007"/>
    </source>
</evidence>
<keyword evidence="3" id="KW-1185">Reference proteome</keyword>
<dbReference type="Proteomes" id="UP000268007">
    <property type="component" value="Unassembled WGS sequence"/>
</dbReference>